<dbReference type="AlphaFoldDB" id="A0A0J8WX81"/>
<proteinExistence type="predicted"/>
<organism evidence="1 2">
    <name type="scientific">Mycolicibacterium conceptionense</name>
    <dbReference type="NCBI Taxonomy" id="451644"/>
    <lineage>
        <taxon>Bacteria</taxon>
        <taxon>Bacillati</taxon>
        <taxon>Actinomycetota</taxon>
        <taxon>Actinomycetes</taxon>
        <taxon>Mycobacteriales</taxon>
        <taxon>Mycobacteriaceae</taxon>
        <taxon>Mycolicibacterium</taxon>
    </lineage>
</organism>
<comment type="caution">
    <text evidence="1">The sequence shown here is derived from an EMBL/GenBank/DDBJ whole genome shotgun (WGS) entry which is preliminary data.</text>
</comment>
<name>A0A0J8WX81_9MYCO</name>
<dbReference type="RefSeq" id="WP_048895991.1">
    <property type="nucleotide sequence ID" value="NZ_LFOD01000012.1"/>
</dbReference>
<dbReference type="EMBL" id="LFOD01000012">
    <property type="protein sequence ID" value="KMV17639.1"/>
    <property type="molecule type" value="Genomic_DNA"/>
</dbReference>
<dbReference type="Proteomes" id="UP000037594">
    <property type="component" value="Unassembled WGS sequence"/>
</dbReference>
<sequence>MTNATHTVRTVTEHRFIVPCPWPNGGDWKDFGIALGWAENVAKEHGISITTDDWSRLRVEDDQLVIVLTIEGPEREP</sequence>
<dbReference type="OrthoDB" id="4762709at2"/>
<accession>A0A0J8WX81</accession>
<dbReference type="PATRIC" id="fig|451644.5.peg.3168"/>
<gene>
    <name evidence="1" type="ORF">ACT17_15275</name>
</gene>
<evidence type="ECO:0000313" key="2">
    <source>
        <dbReference type="Proteomes" id="UP000037594"/>
    </source>
</evidence>
<reference evidence="1 2" key="1">
    <citation type="submission" date="2015-06" db="EMBL/GenBank/DDBJ databases">
        <title>Genome sequence of Mycobacterium conceptionense strain MLE.</title>
        <authorList>
            <person name="Greninger A.L."/>
            <person name="Cunningham G."/>
            <person name="Chiu C.Y."/>
            <person name="Miller S."/>
        </authorList>
    </citation>
    <scope>NUCLEOTIDE SEQUENCE [LARGE SCALE GENOMIC DNA]</scope>
    <source>
        <strain evidence="1 2">MLE</strain>
    </source>
</reference>
<evidence type="ECO:0000313" key="1">
    <source>
        <dbReference type="EMBL" id="KMV17639.1"/>
    </source>
</evidence>
<protein>
    <submittedName>
        <fullName evidence="1">Uncharacterized protein</fullName>
    </submittedName>
</protein>